<feature type="domain" description="DUF6531" evidence="4">
    <location>
        <begin position="234"/>
        <end position="317"/>
    </location>
</feature>
<dbReference type="RefSeq" id="WP_092745948.1">
    <property type="nucleotide sequence ID" value="NZ_FMZC01000023.1"/>
</dbReference>
<gene>
    <name evidence="5" type="ORF">SAMN05192589_1233</name>
</gene>
<dbReference type="InterPro" id="IPR031325">
    <property type="entry name" value="RHS_repeat"/>
</dbReference>
<evidence type="ECO:0000313" key="6">
    <source>
        <dbReference type="Proteomes" id="UP000198781"/>
    </source>
</evidence>
<evidence type="ECO:0000259" key="4">
    <source>
        <dbReference type="Pfam" id="PF20148"/>
    </source>
</evidence>
<dbReference type="EMBL" id="FMZC01000023">
    <property type="protein sequence ID" value="SDE62180.1"/>
    <property type="molecule type" value="Genomic_DNA"/>
</dbReference>
<dbReference type="CDD" id="cd14742">
    <property type="entry name" value="PAAR_RHS"/>
    <property type="match status" value="1"/>
</dbReference>
<organism evidence="5 6">
    <name type="scientific">Paracidovorax valerianellae</name>
    <dbReference type="NCBI Taxonomy" id="187868"/>
    <lineage>
        <taxon>Bacteria</taxon>
        <taxon>Pseudomonadati</taxon>
        <taxon>Pseudomonadota</taxon>
        <taxon>Betaproteobacteria</taxon>
        <taxon>Burkholderiales</taxon>
        <taxon>Comamonadaceae</taxon>
        <taxon>Paracidovorax</taxon>
    </lineage>
</organism>
<dbReference type="InterPro" id="IPR006530">
    <property type="entry name" value="YD"/>
</dbReference>
<dbReference type="PANTHER" id="PTHR32305">
    <property type="match status" value="1"/>
</dbReference>
<dbReference type="NCBIfam" id="TIGR01643">
    <property type="entry name" value="YD_repeat_2x"/>
    <property type="match status" value="6"/>
</dbReference>
<dbReference type="Gene3D" id="2.60.200.60">
    <property type="match status" value="1"/>
</dbReference>
<dbReference type="InterPro" id="IPR008727">
    <property type="entry name" value="PAAR_motif"/>
</dbReference>
<sequence length="1593" mass="175006">MGGMAAARLGDDIGHVSVWSRLARVGLRLASGIVETLLVAGAVALLAGVSVATMGCGAILACGLLAGFIGGATGWSSYKEKKIQEMTEDIGELEITGKLGAQGAATVLIEKRLAMRAVADFTACTKHPSPEPNFIAEGTDSVFIETFPAARKGDKLVCAAQIATGAQTVFFGGNKTAYLNVADDKLWWETALEIGIGLAMGRGSFLGRVGCLAMGAVVGMAGEWLGRGFRSLIGYPVHPATGGKILDGSLDTDFVLPGPLPIEWRRFYSNHDHRQDTVHGEGWSVPYDIELHVVRPAPGSGEAARLVYVNPQGRHIDMPLVEPGHALMNTGEGIIVGCTAGGHFEVSGLDHIHQQFGPAPEAPGTHVLKLLRLRDRFGHWIALRYDGARRLCGLTDHLGRVLRLDYSGAHRQVRAIHLVQAASGEQLGLLASYRYGPADLAPGQLTEVVDRTRSCTRRFAYAERLMVLQADAGGFECHYAWERAEQASGPERQDGAMGPGRLPLHDRRVVRHWTEDGETYDIVYALAPGGEGETFATDQLGRCQRWQWDRRHNITRYQNPLGHTWQLRWSERRELLACTRPSGATITFQYDENALQSGVVDPLGQLTRILWDSRWFVPLRVTGPDGATWRWEYDDRGLPTTATAPDGITTETAWDASGLPVQIVDANGGRKTLVWNERGLLTRYTDCSGQSTHYTYDGHGQLQSVTDALGQTTRSTFDARGRLVSVALPDGSSQTFEHDHVGRLVQQSDALSRITRYGYNRRGQRLWRVDAEGRQTGVRYDAAHRMAEFTTENGASYRFGYDAADRLIAEERLDGTRIALEYDEDGEVIAITHHPASGDDVFTEIEAQGQDGTLAQGSAAQRAVAPRRTELVRDALGRLTEKRCNGQILRYRHDVAGRVLEAERLRVDGTLHEQLLHTVRFEYDAVGHLVAEHATDALTGRAHRLRHAHDPLGHRIRTELPDVVRPGGRVLQRSLNYLHYGSGHLHRIGLGLRLDALPGSEGSAEGEGEAASLAATLGGAHQEEVHQLIADFERDVLHREVHRSQGSLGTRYLLDPLGRRVGSWTRSDAGLQAAGWESEWHQQQAELAEHGPNHATGLLKQYRYDASGELRDSVHSHKGRSSFQYDGTGRVLQALRLGPGAGPGGGQASGPSNLGEQRLQERFDYDPAGNLLDPMAGSPSLTGARSHGYLRDNLVRVYEDKRYAYDGLGRLVQKKSGRHTLQRFEWDSEDQLVAVTTVRRPGTPEETCQSTRYRYDALGRRIASEDAFGVTEFVWEGMRLIEERRGARVTSYVYEPGGYVPLARIDAQGVSLQPKDHAGNHGKGGPVPQAEDGAEIYYFHADPSGLPEELTDQEGQVRWRASYRTWGGAIEEHWEAVRIDGSAIPAAQAHSKGEPIVQNLRLQGQYLDRDTGLHYNSFRFYDPDIGRFISADPIGLAGGSHLHLYAANPLRWIDPWGLEKYVIIGEGQGAVEAYAKAMRENPKFAGMEFRTIKRDWMSILQSSGAASETMSSYEWERKAVQGNIDWVNDRHAEGYKFIDVGVDAAENRSSFYLAEKQALTELGIKPARGNSAAIAAARAAAPVSSRPKSKLGC</sequence>
<evidence type="ECO:0000256" key="2">
    <source>
        <dbReference type="SAM" id="Phobius"/>
    </source>
</evidence>
<evidence type="ECO:0000256" key="1">
    <source>
        <dbReference type="SAM" id="MobiDB-lite"/>
    </source>
</evidence>
<dbReference type="Pfam" id="PF05593">
    <property type="entry name" value="RHS_repeat"/>
    <property type="match status" value="3"/>
</dbReference>
<dbReference type="Pfam" id="PF05488">
    <property type="entry name" value="PAAR_motif"/>
    <property type="match status" value="1"/>
</dbReference>
<keyword evidence="2" id="KW-1133">Transmembrane helix</keyword>
<name>A0A1G7EEU5_9BURK</name>
<dbReference type="STRING" id="187868.SAMN05192589_1233"/>
<accession>A0A1G7EEU5</accession>
<dbReference type="InterPro" id="IPR001826">
    <property type="entry name" value="RHS"/>
</dbReference>
<dbReference type="Pfam" id="PF20148">
    <property type="entry name" value="DUF6531"/>
    <property type="match status" value="1"/>
</dbReference>
<evidence type="ECO:0000259" key="3">
    <source>
        <dbReference type="Pfam" id="PF03527"/>
    </source>
</evidence>
<protein>
    <submittedName>
        <fullName evidence="5">RHS repeat-associated core domain-containing protein</fullName>
    </submittedName>
</protein>
<dbReference type="Proteomes" id="UP000198781">
    <property type="component" value="Unassembled WGS sequence"/>
</dbReference>
<feature type="transmembrane region" description="Helical" evidence="2">
    <location>
        <begin position="58"/>
        <end position="78"/>
    </location>
</feature>
<feature type="transmembrane region" description="Helical" evidence="2">
    <location>
        <begin position="205"/>
        <end position="226"/>
    </location>
</feature>
<dbReference type="Pfam" id="PF03527">
    <property type="entry name" value="RHS"/>
    <property type="match status" value="1"/>
</dbReference>
<feature type="domain" description="RHS protein conserved region" evidence="3">
    <location>
        <begin position="1336"/>
        <end position="1372"/>
    </location>
</feature>
<dbReference type="OrthoDB" id="8553452at2"/>
<dbReference type="InterPro" id="IPR022385">
    <property type="entry name" value="Rhs_assc_core"/>
</dbReference>
<evidence type="ECO:0000313" key="5">
    <source>
        <dbReference type="EMBL" id="SDE62180.1"/>
    </source>
</evidence>
<feature type="compositionally biased region" description="Gly residues" evidence="1">
    <location>
        <begin position="1139"/>
        <end position="1148"/>
    </location>
</feature>
<dbReference type="Gene3D" id="2.180.10.10">
    <property type="entry name" value="RHS repeat-associated core"/>
    <property type="match status" value="2"/>
</dbReference>
<reference evidence="5 6" key="1">
    <citation type="submission" date="2016-10" db="EMBL/GenBank/DDBJ databases">
        <authorList>
            <person name="de Groot N.N."/>
        </authorList>
    </citation>
    <scope>NUCLEOTIDE SEQUENCE [LARGE SCALE GENOMIC DNA]</scope>
    <source>
        <strain evidence="5 6">DSM 16619</strain>
    </source>
</reference>
<dbReference type="PANTHER" id="PTHR32305:SF15">
    <property type="entry name" value="PROTEIN RHSA-RELATED"/>
    <property type="match status" value="1"/>
</dbReference>
<dbReference type="NCBIfam" id="TIGR03696">
    <property type="entry name" value="Rhs_assc_core"/>
    <property type="match status" value="1"/>
</dbReference>
<dbReference type="InterPro" id="IPR045351">
    <property type="entry name" value="DUF6531"/>
</dbReference>
<keyword evidence="6" id="KW-1185">Reference proteome</keyword>
<feature type="region of interest" description="Disordered" evidence="1">
    <location>
        <begin position="1135"/>
        <end position="1154"/>
    </location>
</feature>
<keyword evidence="2" id="KW-0812">Transmembrane</keyword>
<keyword evidence="2" id="KW-0472">Membrane</keyword>
<proteinExistence type="predicted"/>
<dbReference type="InterPro" id="IPR050708">
    <property type="entry name" value="T6SS_VgrG/RHS"/>
</dbReference>
<feature type="transmembrane region" description="Helical" evidence="2">
    <location>
        <begin position="29"/>
        <end position="52"/>
    </location>
</feature>